<evidence type="ECO:0000313" key="7">
    <source>
        <dbReference type="EMBL" id="RMZ69390.1"/>
    </source>
</evidence>
<feature type="transmembrane region" description="Helical" evidence="6">
    <location>
        <begin position="291"/>
        <end position="310"/>
    </location>
</feature>
<proteinExistence type="predicted"/>
<keyword evidence="8" id="KW-1185">Reference proteome</keyword>
<dbReference type="GO" id="GO:0022857">
    <property type="term" value="F:transmembrane transporter activity"/>
    <property type="evidence" value="ECO:0007669"/>
    <property type="project" value="InterPro"/>
</dbReference>
<dbReference type="InterPro" id="IPR002293">
    <property type="entry name" value="AA/rel_permease1"/>
</dbReference>
<evidence type="ECO:0000256" key="3">
    <source>
        <dbReference type="ARBA" id="ARBA00022692"/>
    </source>
</evidence>
<feature type="transmembrane region" description="Helical" evidence="6">
    <location>
        <begin position="417"/>
        <end position="438"/>
    </location>
</feature>
<dbReference type="Proteomes" id="UP000265663">
    <property type="component" value="Unassembled WGS sequence"/>
</dbReference>
<dbReference type="GO" id="GO:0016020">
    <property type="term" value="C:membrane"/>
    <property type="evidence" value="ECO:0007669"/>
    <property type="project" value="UniProtKB-SubCell"/>
</dbReference>
<keyword evidence="3 6" id="KW-0812">Transmembrane</keyword>
<feature type="transmembrane region" description="Helical" evidence="6">
    <location>
        <begin position="576"/>
        <end position="596"/>
    </location>
</feature>
<evidence type="ECO:0000256" key="1">
    <source>
        <dbReference type="ARBA" id="ARBA00004141"/>
    </source>
</evidence>
<feature type="transmembrane region" description="Helical" evidence="6">
    <location>
        <begin position="501"/>
        <end position="521"/>
    </location>
</feature>
<dbReference type="PANTHER" id="PTHR45649:SF19">
    <property type="entry name" value="TRANSPORTER, PUTATIVE (EUROFUNG)-RELATED"/>
    <property type="match status" value="1"/>
</dbReference>
<organism evidence="7 8">
    <name type="scientific">Pyrenophora seminiperda CCB06</name>
    <dbReference type="NCBI Taxonomy" id="1302712"/>
    <lineage>
        <taxon>Eukaryota</taxon>
        <taxon>Fungi</taxon>
        <taxon>Dikarya</taxon>
        <taxon>Ascomycota</taxon>
        <taxon>Pezizomycotina</taxon>
        <taxon>Dothideomycetes</taxon>
        <taxon>Pleosporomycetidae</taxon>
        <taxon>Pleosporales</taxon>
        <taxon>Pleosporineae</taxon>
        <taxon>Pleosporaceae</taxon>
        <taxon>Pyrenophora</taxon>
    </lineage>
</organism>
<keyword evidence="4 6" id="KW-1133">Transmembrane helix</keyword>
<reference evidence="7 8" key="1">
    <citation type="journal article" date="2014" name="PLoS ONE">
        <title>De novo Genome Assembly of the Fungal Plant Pathogen Pyrenophora semeniperda.</title>
        <authorList>
            <person name="Soliai M.M."/>
            <person name="Meyer S.E."/>
            <person name="Udall J.A."/>
            <person name="Elzinga D.E."/>
            <person name="Hermansen R.A."/>
            <person name="Bodily P.M."/>
            <person name="Hart A.A."/>
            <person name="Coleman C.E."/>
        </authorList>
    </citation>
    <scope>NUCLEOTIDE SEQUENCE [LARGE SCALE GENOMIC DNA]</scope>
    <source>
        <strain evidence="7 8">CCB06</strain>
        <tissue evidence="7">Mycelium</tissue>
    </source>
</reference>
<feature type="transmembrane region" description="Helical" evidence="6">
    <location>
        <begin position="371"/>
        <end position="392"/>
    </location>
</feature>
<dbReference type="PANTHER" id="PTHR45649">
    <property type="entry name" value="AMINO-ACID PERMEASE BAT1"/>
    <property type="match status" value="1"/>
</dbReference>
<feature type="transmembrane region" description="Helical" evidence="6">
    <location>
        <begin position="170"/>
        <end position="197"/>
    </location>
</feature>
<keyword evidence="5 6" id="KW-0472">Membrane</keyword>
<sequence length="611" mass="67941">MNSVKSLPVFHISTHRRELDAIEEKFELRYYQIRSTCRHRGGIAEYKRDRGTLRLYERYNYTSPDRTTPPCDAISCNEELIHMSGGKTTSNVASKPIACYSLRQIQLETTTHEGQVRNLAYQLVGLDVQPEDARDMSAIEIISAGWCICNSWAGIAATFALAMSQGGPAVLVYGPIIMLVLVGSCALTLAELASVYPTAGGQYHWTSILAPKRWSRELSYCCGATNVFTWISLAAGVAIIIPQQIIGMAIFWNPSYVPKSWHVFLLYQAANLTILLYNIYVLKRTMWIHDVGFFISIASFTALLIASLSRSSSQFQPSEMVWRTFLNDSGWTNSIAFLTGLVNPNFMYAGIDGAIHLAEECKNAAVVVPRALMSTIIIGFVTSFIFTVTMVYCIKDLEAVLSTATGVPVFEVWRQSIMSNVAATVFVALLLIMSFFALNGTHQTASRLTWSFARDNAISGSRWLDRISPTKEVPIAALIFNFCIMAIIGCVYLASTSAFNAFIGTGLILQHITYAFPASLLMYRSRSSLWLPSNRSFRLPAVLGWVANMVTVLFAVFVLVFYCFPVRMPVTGSNMNYSSVVIGVMGIFGALNWVFYARKHYHGPRLDIVEL</sequence>
<protein>
    <submittedName>
        <fullName evidence="7">Amino acid polyamine transporter I</fullName>
    </submittedName>
</protein>
<accession>A0A3M7M4S4</accession>
<feature type="transmembrane region" description="Helical" evidence="6">
    <location>
        <begin position="475"/>
        <end position="495"/>
    </location>
</feature>
<gene>
    <name evidence="7" type="ORF">GMOD_00006184</name>
</gene>
<name>A0A3M7M4S4_9PLEO</name>
<evidence type="ECO:0000256" key="5">
    <source>
        <dbReference type="ARBA" id="ARBA00023136"/>
    </source>
</evidence>
<dbReference type="AlphaFoldDB" id="A0A3M7M4S4"/>
<feature type="transmembrane region" description="Helical" evidence="6">
    <location>
        <begin position="218"/>
        <end position="241"/>
    </location>
</feature>
<feature type="transmembrane region" description="Helical" evidence="6">
    <location>
        <begin position="330"/>
        <end position="351"/>
    </location>
</feature>
<evidence type="ECO:0000256" key="2">
    <source>
        <dbReference type="ARBA" id="ARBA00022448"/>
    </source>
</evidence>
<dbReference type="Gene3D" id="1.20.1740.10">
    <property type="entry name" value="Amino acid/polyamine transporter I"/>
    <property type="match status" value="1"/>
</dbReference>
<dbReference type="OrthoDB" id="2417308at2759"/>
<evidence type="ECO:0000256" key="6">
    <source>
        <dbReference type="SAM" id="Phobius"/>
    </source>
</evidence>
<evidence type="ECO:0000256" key="4">
    <source>
        <dbReference type="ARBA" id="ARBA00022989"/>
    </source>
</evidence>
<feature type="transmembrane region" description="Helical" evidence="6">
    <location>
        <begin position="542"/>
        <end position="564"/>
    </location>
</feature>
<feature type="transmembrane region" description="Helical" evidence="6">
    <location>
        <begin position="261"/>
        <end position="279"/>
    </location>
</feature>
<feature type="transmembrane region" description="Helical" evidence="6">
    <location>
        <begin position="144"/>
        <end position="164"/>
    </location>
</feature>
<evidence type="ECO:0000313" key="8">
    <source>
        <dbReference type="Proteomes" id="UP000265663"/>
    </source>
</evidence>
<dbReference type="EMBL" id="KE747818">
    <property type="protein sequence ID" value="RMZ69390.1"/>
    <property type="molecule type" value="Genomic_DNA"/>
</dbReference>
<comment type="subcellular location">
    <subcellularLocation>
        <location evidence="1">Membrane</location>
        <topology evidence="1">Multi-pass membrane protein</topology>
    </subcellularLocation>
</comment>
<dbReference type="Pfam" id="PF13520">
    <property type="entry name" value="AA_permease_2"/>
    <property type="match status" value="1"/>
</dbReference>
<keyword evidence="2" id="KW-0813">Transport</keyword>